<evidence type="ECO:0000313" key="2">
    <source>
        <dbReference type="Proteomes" id="UP000436006"/>
    </source>
</evidence>
<dbReference type="AlphaFoldDB" id="A0A7K1SGG6"/>
<dbReference type="Proteomes" id="UP000436006">
    <property type="component" value="Unassembled WGS sequence"/>
</dbReference>
<organism evidence="1 2">
    <name type="scientific">Spirosoma arboris</name>
    <dbReference type="NCBI Taxonomy" id="2682092"/>
    <lineage>
        <taxon>Bacteria</taxon>
        <taxon>Pseudomonadati</taxon>
        <taxon>Bacteroidota</taxon>
        <taxon>Cytophagia</taxon>
        <taxon>Cytophagales</taxon>
        <taxon>Cytophagaceae</taxon>
        <taxon>Spirosoma</taxon>
    </lineage>
</organism>
<evidence type="ECO:0008006" key="3">
    <source>
        <dbReference type="Google" id="ProtNLM"/>
    </source>
</evidence>
<protein>
    <recommendedName>
        <fullName evidence="3">YD repeat-containing protein</fullName>
    </recommendedName>
</protein>
<proteinExistence type="predicted"/>
<dbReference type="Gene3D" id="2.180.10.10">
    <property type="entry name" value="RHS repeat-associated core"/>
    <property type="match status" value="1"/>
</dbReference>
<reference evidence="1 2" key="1">
    <citation type="submission" date="2019-12" db="EMBL/GenBank/DDBJ databases">
        <title>Spirosoma sp. HMF4905 genome sequencing and assembly.</title>
        <authorList>
            <person name="Kang H."/>
            <person name="Cha I."/>
            <person name="Kim H."/>
            <person name="Joh K."/>
        </authorList>
    </citation>
    <scope>NUCLEOTIDE SEQUENCE [LARGE SCALE GENOMIC DNA]</scope>
    <source>
        <strain evidence="1 2">HMF4905</strain>
    </source>
</reference>
<sequence>MRLNFSIWFSVLAFFVTLTSCKDYQIPATQRFRIKKIRTTYADANATGTANTYNYDGNGRLANYVGYYGNSSLPSDSTIISYDTQGRIQGILHESWYAYRSVWRPIVSYTYEYDMSGNISVIKEYFINVLPTSPSLVKEFQLAYGDTKFPVKVTSDFWDSSGFKLGQSVEQYTYNGGNIVKVEKSENQSANVTTTFQYDDKPNPYYGLITGEPDIRMFSMNNAVTSDKQYMYDSNGLLTKVVTTTATTEYEYEAY</sequence>
<gene>
    <name evidence="1" type="ORF">GO755_21675</name>
</gene>
<accession>A0A7K1SGG6</accession>
<comment type="caution">
    <text evidence="1">The sequence shown here is derived from an EMBL/GenBank/DDBJ whole genome shotgun (WGS) entry which is preliminary data.</text>
</comment>
<dbReference type="RefSeq" id="WP_157587384.1">
    <property type="nucleotide sequence ID" value="NZ_WPIN01000008.1"/>
</dbReference>
<evidence type="ECO:0000313" key="1">
    <source>
        <dbReference type="EMBL" id="MVM32666.1"/>
    </source>
</evidence>
<dbReference type="PROSITE" id="PS51257">
    <property type="entry name" value="PROKAR_LIPOPROTEIN"/>
    <property type="match status" value="1"/>
</dbReference>
<name>A0A7K1SGG6_9BACT</name>
<keyword evidence="2" id="KW-1185">Reference proteome</keyword>
<dbReference type="EMBL" id="WPIN01000008">
    <property type="protein sequence ID" value="MVM32666.1"/>
    <property type="molecule type" value="Genomic_DNA"/>
</dbReference>